<evidence type="ECO:0000256" key="1">
    <source>
        <dbReference type="SAM" id="SignalP"/>
    </source>
</evidence>
<feature type="signal peptide" evidence="1">
    <location>
        <begin position="1"/>
        <end position="22"/>
    </location>
</feature>
<keyword evidence="1" id="KW-0732">Signal</keyword>
<dbReference type="Proteomes" id="UP000366872">
    <property type="component" value="Unassembled WGS sequence"/>
</dbReference>
<organism evidence="2 3">
    <name type="scientific">Pontiella desulfatans</name>
    <dbReference type="NCBI Taxonomy" id="2750659"/>
    <lineage>
        <taxon>Bacteria</taxon>
        <taxon>Pseudomonadati</taxon>
        <taxon>Kiritimatiellota</taxon>
        <taxon>Kiritimatiellia</taxon>
        <taxon>Kiritimatiellales</taxon>
        <taxon>Pontiellaceae</taxon>
        <taxon>Pontiella</taxon>
    </lineage>
</organism>
<dbReference type="AlphaFoldDB" id="A0A6C2U8Y9"/>
<evidence type="ECO:0000313" key="2">
    <source>
        <dbReference type="EMBL" id="VGO16435.1"/>
    </source>
</evidence>
<accession>A0A6C2U8Y9</accession>
<evidence type="ECO:0008006" key="4">
    <source>
        <dbReference type="Google" id="ProtNLM"/>
    </source>
</evidence>
<name>A0A6C2U8Y9_PONDE</name>
<dbReference type="Gene3D" id="2.60.120.260">
    <property type="entry name" value="Galactose-binding domain-like"/>
    <property type="match status" value="1"/>
</dbReference>
<feature type="chain" id="PRO_5025691208" description="CBM-cenC domain-containing protein" evidence="1">
    <location>
        <begin position="23"/>
        <end position="486"/>
    </location>
</feature>
<dbReference type="EMBL" id="CAAHFG010000003">
    <property type="protein sequence ID" value="VGO16435.1"/>
    <property type="molecule type" value="Genomic_DNA"/>
</dbReference>
<protein>
    <recommendedName>
        <fullName evidence="4">CBM-cenC domain-containing protein</fullName>
    </recommendedName>
</protein>
<keyword evidence="3" id="KW-1185">Reference proteome</keyword>
<sequence length="486" mass="52123">MKMLKKCAIVLGFISLAGMVQAAVVSNLLQNADFEALDGAANEPNDGDTPWNAIEVQPWIVAGRIDEAHSGTQAVKVVNYNKGTITQNTGVLLESNTAYEASAWILTGGLEHASQTDPPELTISLYATTNGNPVGPYVYQAGFFFDQANTTNDTWEKVTGILESSSSALQDVVGEYIQLRFIKTDSGDSGDVSSYELFIDDAEFGVYSPEAPPVGLLLGYHTGIGTNYDYAVTGVEGSLFGASFDGSVIEASAGSSDGTYGTLSGASVLRTGYKVREGTTNTNSRVDVRIKNNTGSPLQLESISFDYGRMYEASPQDITLSYAYGNLNEMDNTEIFTATNLAVTGQYGDYHDFDIPLTNLNDVVLGDGQQATFRLSIDNAAGPWDRGAFDNIAIMGISSTEAWFVATEPSAADQVRLIVYASGDLSQIYLVGRDSLSDGNWAYTGHSDDGTSSYVITNLTHSTTDGTNRFIYVDGAEAKNFYGLEY</sequence>
<dbReference type="RefSeq" id="WP_136081945.1">
    <property type="nucleotide sequence ID" value="NZ_CAAHFG010000003.1"/>
</dbReference>
<reference evidence="2 3" key="1">
    <citation type="submission" date="2019-04" db="EMBL/GenBank/DDBJ databases">
        <authorList>
            <person name="Van Vliet M D."/>
        </authorList>
    </citation>
    <scope>NUCLEOTIDE SEQUENCE [LARGE SCALE GENOMIC DNA]</scope>
    <source>
        <strain evidence="2 3">F1</strain>
    </source>
</reference>
<proteinExistence type="predicted"/>
<evidence type="ECO:0000313" key="3">
    <source>
        <dbReference type="Proteomes" id="UP000366872"/>
    </source>
</evidence>
<gene>
    <name evidence="2" type="ORF">PDESU_05026</name>
</gene>